<evidence type="ECO:0000313" key="3">
    <source>
        <dbReference type="EMBL" id="MFC4357862.1"/>
    </source>
</evidence>
<gene>
    <name evidence="3" type="ORF">ACFO0N_07860</name>
</gene>
<dbReference type="InterPro" id="IPR000835">
    <property type="entry name" value="HTH_MarR-typ"/>
</dbReference>
<name>A0ABD5PAC1_9EURY</name>
<organism evidence="3 4">
    <name type="scientific">Halobium salinum</name>
    <dbReference type="NCBI Taxonomy" id="1364940"/>
    <lineage>
        <taxon>Archaea</taxon>
        <taxon>Methanobacteriati</taxon>
        <taxon>Methanobacteriota</taxon>
        <taxon>Stenosarchaea group</taxon>
        <taxon>Halobacteria</taxon>
        <taxon>Halobacteriales</taxon>
        <taxon>Haloferacaceae</taxon>
        <taxon>Halobium</taxon>
    </lineage>
</organism>
<feature type="region of interest" description="Disordered" evidence="1">
    <location>
        <begin position="1"/>
        <end position="32"/>
    </location>
</feature>
<dbReference type="Pfam" id="PF01047">
    <property type="entry name" value="MarR"/>
    <property type="match status" value="1"/>
</dbReference>
<proteinExistence type="predicted"/>
<dbReference type="GO" id="GO:0006355">
    <property type="term" value="P:regulation of DNA-templated transcription"/>
    <property type="evidence" value="ECO:0007669"/>
    <property type="project" value="UniProtKB-ARBA"/>
</dbReference>
<dbReference type="AlphaFoldDB" id="A0ABD5PAC1"/>
<dbReference type="Gene3D" id="1.10.10.10">
    <property type="entry name" value="Winged helix-like DNA-binding domain superfamily/Winged helix DNA-binding domain"/>
    <property type="match status" value="1"/>
</dbReference>
<reference evidence="3 4" key="1">
    <citation type="journal article" date="2019" name="Int. J. Syst. Evol. Microbiol.">
        <title>The Global Catalogue of Microorganisms (GCM) 10K type strain sequencing project: providing services to taxonomists for standard genome sequencing and annotation.</title>
        <authorList>
            <consortium name="The Broad Institute Genomics Platform"/>
            <consortium name="The Broad Institute Genome Sequencing Center for Infectious Disease"/>
            <person name="Wu L."/>
            <person name="Ma J."/>
        </authorList>
    </citation>
    <scope>NUCLEOTIDE SEQUENCE [LARGE SCALE GENOMIC DNA]</scope>
    <source>
        <strain evidence="3 4">CGMCC 1.12553</strain>
    </source>
</reference>
<dbReference type="RefSeq" id="WP_267624593.1">
    <property type="nucleotide sequence ID" value="NZ_JAODIW010000009.1"/>
</dbReference>
<sequence length="105" mass="11219">MNAQQSTTTPTTRESTDDSHSNAPAVPETLPGGVSSAEAKLVYLYVRQRGACSAEELAESLRLTKLSLFPHLRTLLDRGLLRREDDRYVPAEDAFGGAGAAGTAD</sequence>
<keyword evidence="4" id="KW-1185">Reference proteome</keyword>
<evidence type="ECO:0000259" key="2">
    <source>
        <dbReference type="Pfam" id="PF01047"/>
    </source>
</evidence>
<dbReference type="Proteomes" id="UP001595921">
    <property type="component" value="Unassembled WGS sequence"/>
</dbReference>
<feature type="domain" description="HTH marR-type" evidence="2">
    <location>
        <begin position="47"/>
        <end position="86"/>
    </location>
</feature>
<comment type="caution">
    <text evidence="3">The sequence shown here is derived from an EMBL/GenBank/DDBJ whole genome shotgun (WGS) entry which is preliminary data.</text>
</comment>
<dbReference type="EMBL" id="JBHSDS010000005">
    <property type="protein sequence ID" value="MFC4357862.1"/>
    <property type="molecule type" value="Genomic_DNA"/>
</dbReference>
<protein>
    <submittedName>
        <fullName evidence="3">MarR family transcriptional regulator</fullName>
    </submittedName>
</protein>
<accession>A0ABD5PAC1</accession>
<evidence type="ECO:0000313" key="4">
    <source>
        <dbReference type="Proteomes" id="UP001595921"/>
    </source>
</evidence>
<feature type="compositionally biased region" description="Low complexity" evidence="1">
    <location>
        <begin position="1"/>
        <end position="13"/>
    </location>
</feature>
<dbReference type="InterPro" id="IPR036388">
    <property type="entry name" value="WH-like_DNA-bd_sf"/>
</dbReference>
<dbReference type="InterPro" id="IPR036390">
    <property type="entry name" value="WH_DNA-bd_sf"/>
</dbReference>
<evidence type="ECO:0000256" key="1">
    <source>
        <dbReference type="SAM" id="MobiDB-lite"/>
    </source>
</evidence>
<dbReference type="SUPFAM" id="SSF46785">
    <property type="entry name" value="Winged helix' DNA-binding domain"/>
    <property type="match status" value="1"/>
</dbReference>